<dbReference type="EMBL" id="RQGN01000019">
    <property type="protein sequence ID" value="TGM07985.1"/>
    <property type="molecule type" value="Genomic_DNA"/>
</dbReference>
<reference evidence="1 2" key="1">
    <citation type="journal article" date="2019" name="PLoS Negl. Trop. Dis.">
        <title>Revisiting the worldwide diversity of Leptospira species in the environment.</title>
        <authorList>
            <person name="Vincent A.T."/>
            <person name="Schiettekatte O."/>
            <person name="Bourhy P."/>
            <person name="Veyrier F.J."/>
            <person name="Picardeau M."/>
        </authorList>
    </citation>
    <scope>NUCLEOTIDE SEQUENCE [LARGE SCALE GENOMIC DNA]</scope>
    <source>
        <strain evidence="1 2">201702444</strain>
    </source>
</reference>
<proteinExistence type="predicted"/>
<protein>
    <submittedName>
        <fullName evidence="1">Uncharacterized protein</fullName>
    </submittedName>
</protein>
<dbReference type="OrthoDB" id="327837at2"/>
<organism evidence="1 2">
    <name type="scientific">Leptospira barantonii</name>
    <dbReference type="NCBI Taxonomy" id="2023184"/>
    <lineage>
        <taxon>Bacteria</taxon>
        <taxon>Pseudomonadati</taxon>
        <taxon>Spirochaetota</taxon>
        <taxon>Spirochaetia</taxon>
        <taxon>Leptospirales</taxon>
        <taxon>Leptospiraceae</taxon>
        <taxon>Leptospira</taxon>
    </lineage>
</organism>
<evidence type="ECO:0000313" key="2">
    <source>
        <dbReference type="Proteomes" id="UP000298429"/>
    </source>
</evidence>
<name>A0A5F2BQX0_9LEPT</name>
<dbReference type="RefSeq" id="WP_135669842.1">
    <property type="nucleotide sequence ID" value="NZ_RQGN01000019.1"/>
</dbReference>
<sequence>MKKIALFIFVIFLSIADCHSVEKKVDRELVDGFKVVLGKTNVLIRQIVPPNFVPVAIDQDFPFRYDYALKSEQAGIEIRYTVHSIPAYLKEFEEFKKKNPQATLVSPKKDDYLSHFFVNLQNLAGSPENIYGSKPFPNKAVKDEFGADWGSNSYIKLNPTYDKVYQYCNVVVLHKDNVADIYILYLSSDREKLATFLRETHLFYNIRFL</sequence>
<evidence type="ECO:0000313" key="1">
    <source>
        <dbReference type="EMBL" id="TGM07985.1"/>
    </source>
</evidence>
<comment type="caution">
    <text evidence="1">The sequence shown here is derived from an EMBL/GenBank/DDBJ whole genome shotgun (WGS) entry which is preliminary data.</text>
</comment>
<dbReference type="Proteomes" id="UP000298429">
    <property type="component" value="Unassembled WGS sequence"/>
</dbReference>
<gene>
    <name evidence="1" type="ORF">EHQ76_04045</name>
</gene>
<accession>A0A5F2BQX0</accession>
<dbReference type="AlphaFoldDB" id="A0A5F2BQX0"/>